<dbReference type="EMBL" id="AVOT02060147">
    <property type="protein sequence ID" value="MBW0553688.1"/>
    <property type="molecule type" value="Genomic_DNA"/>
</dbReference>
<proteinExistence type="predicted"/>
<gene>
    <name evidence="2" type="ORF">O181_093403</name>
</gene>
<protein>
    <submittedName>
        <fullName evidence="2">Uncharacterized protein</fullName>
    </submittedName>
</protein>
<name>A0A9Q3J077_9BASI</name>
<keyword evidence="3" id="KW-1185">Reference proteome</keyword>
<organism evidence="2 3">
    <name type="scientific">Austropuccinia psidii MF-1</name>
    <dbReference type="NCBI Taxonomy" id="1389203"/>
    <lineage>
        <taxon>Eukaryota</taxon>
        <taxon>Fungi</taxon>
        <taxon>Dikarya</taxon>
        <taxon>Basidiomycota</taxon>
        <taxon>Pucciniomycotina</taxon>
        <taxon>Pucciniomycetes</taxon>
        <taxon>Pucciniales</taxon>
        <taxon>Sphaerophragmiaceae</taxon>
        <taxon>Austropuccinia</taxon>
    </lineage>
</organism>
<feature type="compositionally biased region" description="Polar residues" evidence="1">
    <location>
        <begin position="114"/>
        <end position="132"/>
    </location>
</feature>
<evidence type="ECO:0000256" key="1">
    <source>
        <dbReference type="SAM" id="MobiDB-lite"/>
    </source>
</evidence>
<comment type="caution">
    <text evidence="2">The sequence shown here is derived from an EMBL/GenBank/DDBJ whole genome shotgun (WGS) entry which is preliminary data.</text>
</comment>
<dbReference type="Proteomes" id="UP000765509">
    <property type="component" value="Unassembled WGS sequence"/>
</dbReference>
<sequence length="191" mass="21134">MPLLLYWEEALSLYLDCTSGQRDVARWTNVGGPIPIGGRPIYSSSEVPDSRINAEGMVKQIIQIANSPPDPDAEGSDELDVEEFELVPNSAGHPFNTSPVKRFQSHIISSTPRNFQPTLATIPPESSNTSHTRPALNPEVRPSPIQQLRNSPIVISQQLQPVGSISIRREELAPFPFPAAQGYQRRDCWPI</sequence>
<evidence type="ECO:0000313" key="3">
    <source>
        <dbReference type="Proteomes" id="UP000765509"/>
    </source>
</evidence>
<reference evidence="2" key="1">
    <citation type="submission" date="2021-03" db="EMBL/GenBank/DDBJ databases">
        <title>Draft genome sequence of rust myrtle Austropuccinia psidii MF-1, a brazilian biotype.</title>
        <authorList>
            <person name="Quecine M.C."/>
            <person name="Pachon D.M.R."/>
            <person name="Bonatelli M.L."/>
            <person name="Correr F.H."/>
            <person name="Franceschini L.M."/>
            <person name="Leite T.F."/>
            <person name="Margarido G.R.A."/>
            <person name="Almeida C.A."/>
            <person name="Ferrarezi J.A."/>
            <person name="Labate C.A."/>
        </authorList>
    </citation>
    <scope>NUCLEOTIDE SEQUENCE</scope>
    <source>
        <strain evidence="2">MF-1</strain>
    </source>
</reference>
<accession>A0A9Q3J077</accession>
<dbReference type="AlphaFoldDB" id="A0A9Q3J077"/>
<feature type="region of interest" description="Disordered" evidence="1">
    <location>
        <begin position="114"/>
        <end position="143"/>
    </location>
</feature>
<evidence type="ECO:0000313" key="2">
    <source>
        <dbReference type="EMBL" id="MBW0553688.1"/>
    </source>
</evidence>